<feature type="domain" description="C2H2-type" evidence="2">
    <location>
        <begin position="63"/>
        <end position="83"/>
    </location>
</feature>
<dbReference type="RefSeq" id="XP_006814984.1">
    <property type="nucleotide sequence ID" value="XM_006814921.1"/>
</dbReference>
<protein>
    <submittedName>
        <fullName evidence="4">Uncharacterized protein LOC100366959</fullName>
    </submittedName>
</protein>
<keyword evidence="3" id="KW-1185">Reference proteome</keyword>
<feature type="compositionally biased region" description="Basic residues" evidence="1">
    <location>
        <begin position="151"/>
        <end position="173"/>
    </location>
</feature>
<gene>
    <name evidence="4" type="primary">LOC100366959</name>
</gene>
<sequence length="173" mass="20081">MMTEIHTCFRESLDCVVRPKRARIEPQKYTDIGNGIIPQKRLELHGILEVLKEYDSCAGGINCCICGKLYKSKVCFTKHLWEHSVYWDLFDGAKNHDRVLSIQAALILYQNSFTDFEESVLPVLLVTSPHDKKSRHETENTESPSSPKIKQEKHLKKFSSPNKKRKRHCSMEY</sequence>
<feature type="region of interest" description="Disordered" evidence="1">
    <location>
        <begin position="131"/>
        <end position="173"/>
    </location>
</feature>
<evidence type="ECO:0000313" key="3">
    <source>
        <dbReference type="Proteomes" id="UP000694865"/>
    </source>
</evidence>
<evidence type="ECO:0000256" key="1">
    <source>
        <dbReference type="SAM" id="MobiDB-lite"/>
    </source>
</evidence>
<reference evidence="4" key="1">
    <citation type="submission" date="2025-08" db="UniProtKB">
        <authorList>
            <consortium name="RefSeq"/>
        </authorList>
    </citation>
    <scope>IDENTIFICATION</scope>
    <source>
        <tissue evidence="4">Testes</tissue>
    </source>
</reference>
<evidence type="ECO:0000259" key="2">
    <source>
        <dbReference type="PROSITE" id="PS00028"/>
    </source>
</evidence>
<dbReference type="InterPro" id="IPR013087">
    <property type="entry name" value="Znf_C2H2_type"/>
</dbReference>
<evidence type="ECO:0000313" key="4">
    <source>
        <dbReference type="RefSeq" id="XP_006814984.1"/>
    </source>
</evidence>
<proteinExistence type="predicted"/>
<dbReference type="PROSITE" id="PS00028">
    <property type="entry name" value="ZINC_FINGER_C2H2_1"/>
    <property type="match status" value="1"/>
</dbReference>
<name>A0ABM0M4P3_SACKO</name>
<dbReference type="Proteomes" id="UP000694865">
    <property type="component" value="Unplaced"/>
</dbReference>
<organism evidence="3 4">
    <name type="scientific">Saccoglossus kowalevskii</name>
    <name type="common">Acorn worm</name>
    <dbReference type="NCBI Taxonomy" id="10224"/>
    <lineage>
        <taxon>Eukaryota</taxon>
        <taxon>Metazoa</taxon>
        <taxon>Hemichordata</taxon>
        <taxon>Enteropneusta</taxon>
        <taxon>Harrimaniidae</taxon>
        <taxon>Saccoglossus</taxon>
    </lineage>
</organism>
<dbReference type="GeneID" id="100366959"/>
<accession>A0ABM0M4P3</accession>